<feature type="transmembrane region" description="Helical" evidence="1">
    <location>
        <begin position="20"/>
        <end position="39"/>
    </location>
</feature>
<dbReference type="InParanoid" id="A0A165SXW7"/>
<name>A0A165SXW7_9AGAM</name>
<dbReference type="AlphaFoldDB" id="A0A165SXW7"/>
<dbReference type="Proteomes" id="UP000076761">
    <property type="component" value="Unassembled WGS sequence"/>
</dbReference>
<evidence type="ECO:0000313" key="3">
    <source>
        <dbReference type="Proteomes" id="UP000076761"/>
    </source>
</evidence>
<dbReference type="EMBL" id="KV425569">
    <property type="protein sequence ID" value="KZT25837.1"/>
    <property type="molecule type" value="Genomic_DNA"/>
</dbReference>
<reference evidence="2 3" key="1">
    <citation type="journal article" date="2016" name="Mol. Biol. Evol.">
        <title>Comparative Genomics of Early-Diverging Mushroom-Forming Fungi Provides Insights into the Origins of Lignocellulose Decay Capabilities.</title>
        <authorList>
            <person name="Nagy L.G."/>
            <person name="Riley R."/>
            <person name="Tritt A."/>
            <person name="Adam C."/>
            <person name="Daum C."/>
            <person name="Floudas D."/>
            <person name="Sun H."/>
            <person name="Yadav J.S."/>
            <person name="Pangilinan J."/>
            <person name="Larsson K.H."/>
            <person name="Matsuura K."/>
            <person name="Barry K."/>
            <person name="Labutti K."/>
            <person name="Kuo R."/>
            <person name="Ohm R.A."/>
            <person name="Bhattacharya S.S."/>
            <person name="Shirouzu T."/>
            <person name="Yoshinaga Y."/>
            <person name="Martin F.M."/>
            <person name="Grigoriev I.V."/>
            <person name="Hibbett D.S."/>
        </authorList>
    </citation>
    <scope>NUCLEOTIDE SEQUENCE [LARGE SCALE GENOMIC DNA]</scope>
    <source>
        <strain evidence="2 3">HHB14362 ss-1</strain>
    </source>
</reference>
<keyword evidence="3" id="KW-1185">Reference proteome</keyword>
<keyword evidence="1" id="KW-0472">Membrane</keyword>
<gene>
    <name evidence="2" type="ORF">NEOLEDRAFT_1132808</name>
</gene>
<accession>A0A165SXW7</accession>
<evidence type="ECO:0000256" key="1">
    <source>
        <dbReference type="SAM" id="Phobius"/>
    </source>
</evidence>
<protein>
    <submittedName>
        <fullName evidence="2">Uncharacterized protein</fullName>
    </submittedName>
</protein>
<sequence>MRLMNANTHLSSRRRSLGQSTLHTAFMIAFNPVSHRVVIRKKRRALRTKESPMPKGKH</sequence>
<keyword evidence="1" id="KW-1133">Transmembrane helix</keyword>
<proteinExistence type="predicted"/>
<organism evidence="2 3">
    <name type="scientific">Neolentinus lepideus HHB14362 ss-1</name>
    <dbReference type="NCBI Taxonomy" id="1314782"/>
    <lineage>
        <taxon>Eukaryota</taxon>
        <taxon>Fungi</taxon>
        <taxon>Dikarya</taxon>
        <taxon>Basidiomycota</taxon>
        <taxon>Agaricomycotina</taxon>
        <taxon>Agaricomycetes</taxon>
        <taxon>Gloeophyllales</taxon>
        <taxon>Gloeophyllaceae</taxon>
        <taxon>Neolentinus</taxon>
    </lineage>
</organism>
<evidence type="ECO:0000313" key="2">
    <source>
        <dbReference type="EMBL" id="KZT25837.1"/>
    </source>
</evidence>
<keyword evidence="1" id="KW-0812">Transmembrane</keyword>